<dbReference type="Pfam" id="PF00012">
    <property type="entry name" value="HSP70"/>
    <property type="match status" value="1"/>
</dbReference>
<dbReference type="InterPro" id="IPR043129">
    <property type="entry name" value="ATPase_NBD"/>
</dbReference>
<dbReference type="PROSITE" id="PS00297">
    <property type="entry name" value="HSP70_1"/>
    <property type="match status" value="1"/>
</dbReference>
<dbReference type="FunFam" id="3.30.420.40:FF:000004">
    <property type="entry name" value="Molecular chaperone DnaK"/>
    <property type="match status" value="1"/>
</dbReference>
<keyword evidence="8 9" id="KW-0143">Chaperone</keyword>
<keyword evidence="4 9" id="KW-0597">Phosphoprotein</keyword>
<dbReference type="NCBIfam" id="TIGR02350">
    <property type="entry name" value="prok_dnaK"/>
    <property type="match status" value="1"/>
</dbReference>
<feature type="modified residue" description="Phosphothreonine; by autocatalysis" evidence="9">
    <location>
        <position position="198"/>
    </location>
</feature>
<dbReference type="InterPro" id="IPR029047">
    <property type="entry name" value="HSP70_peptide-bd_sf"/>
</dbReference>
<feature type="compositionally biased region" description="Acidic residues" evidence="12">
    <location>
        <begin position="620"/>
        <end position="631"/>
    </location>
</feature>
<dbReference type="InterPro" id="IPR012725">
    <property type="entry name" value="Chaperone_DnaK"/>
</dbReference>
<dbReference type="EMBL" id="JAAKZG010000011">
    <property type="protein sequence ID" value="NGN43746.1"/>
    <property type="molecule type" value="Genomic_DNA"/>
</dbReference>
<dbReference type="NCBIfam" id="NF001413">
    <property type="entry name" value="PRK00290.1"/>
    <property type="match status" value="1"/>
</dbReference>
<evidence type="ECO:0000313" key="14">
    <source>
        <dbReference type="Proteomes" id="UP000481252"/>
    </source>
</evidence>
<evidence type="ECO:0000256" key="11">
    <source>
        <dbReference type="SAM" id="Coils"/>
    </source>
</evidence>
<dbReference type="SUPFAM" id="SSF53067">
    <property type="entry name" value="Actin-like ATPase domain"/>
    <property type="match status" value="2"/>
</dbReference>
<evidence type="ECO:0000256" key="10">
    <source>
        <dbReference type="RuleBase" id="RU003322"/>
    </source>
</evidence>
<keyword evidence="6 9" id="KW-0067">ATP-binding</keyword>
<feature type="coiled-coil region" evidence="11">
    <location>
        <begin position="247"/>
        <end position="274"/>
    </location>
</feature>
<dbReference type="CDD" id="cd11733">
    <property type="entry name" value="ASKHA_NBD_HSP70_HSPA9"/>
    <property type="match status" value="1"/>
</dbReference>
<dbReference type="GO" id="GO:0051082">
    <property type="term" value="F:unfolded protein binding"/>
    <property type="evidence" value="ECO:0007669"/>
    <property type="project" value="InterPro"/>
</dbReference>
<keyword evidence="7 9" id="KW-0346">Stress response</keyword>
<dbReference type="PROSITE" id="PS01036">
    <property type="entry name" value="HSP70_3"/>
    <property type="match status" value="1"/>
</dbReference>
<dbReference type="SUPFAM" id="SSF100934">
    <property type="entry name" value="Heat shock protein 70kD (HSP70), C-terminal subdomain"/>
    <property type="match status" value="1"/>
</dbReference>
<dbReference type="InterPro" id="IPR013126">
    <property type="entry name" value="Hsp_70_fam"/>
</dbReference>
<comment type="similarity">
    <text evidence="2 9 10">Belongs to the heat shock protein 70 family.</text>
</comment>
<dbReference type="Gene3D" id="3.30.420.40">
    <property type="match status" value="2"/>
</dbReference>
<dbReference type="GO" id="GO:0005524">
    <property type="term" value="F:ATP binding"/>
    <property type="evidence" value="ECO:0007669"/>
    <property type="project" value="UniProtKB-UniRule"/>
</dbReference>
<dbReference type="HAMAP" id="MF_00332">
    <property type="entry name" value="DnaK"/>
    <property type="match status" value="1"/>
</dbReference>
<dbReference type="Gene3D" id="3.90.640.10">
    <property type="entry name" value="Actin, Chain A, domain 4"/>
    <property type="match status" value="1"/>
</dbReference>
<protein>
    <recommendedName>
        <fullName evidence="3 9">Chaperone protein DnaK</fullName>
    </recommendedName>
    <alternativeName>
        <fullName evidence="9">HSP70</fullName>
    </alternativeName>
    <alternativeName>
        <fullName evidence="9">Heat shock 70 kDa protein</fullName>
    </alternativeName>
    <alternativeName>
        <fullName evidence="9">Heat shock protein 70</fullName>
    </alternativeName>
</protein>
<evidence type="ECO:0000256" key="3">
    <source>
        <dbReference type="ARBA" id="ARBA00014415"/>
    </source>
</evidence>
<comment type="induction">
    <text evidence="9">By stress conditions e.g. heat shock.</text>
</comment>
<dbReference type="SUPFAM" id="SSF100920">
    <property type="entry name" value="Heat shock protein 70kD (HSP70), peptide-binding domain"/>
    <property type="match status" value="1"/>
</dbReference>
<keyword evidence="11" id="KW-0175">Coiled coil</keyword>
<dbReference type="PROSITE" id="PS00329">
    <property type="entry name" value="HSP70_2"/>
    <property type="match status" value="1"/>
</dbReference>
<dbReference type="PRINTS" id="PR00301">
    <property type="entry name" value="HEATSHOCK70"/>
</dbReference>
<evidence type="ECO:0000256" key="1">
    <source>
        <dbReference type="ARBA" id="ARBA00002290"/>
    </source>
</evidence>
<reference evidence="13 14" key="1">
    <citation type="submission" date="2020-02" db="EMBL/GenBank/DDBJ databases">
        <title>Genome sequence of the type strain CGMCC 1.15528 of Mesorhizobium zhangyense.</title>
        <authorList>
            <person name="Gao J."/>
            <person name="Sun J."/>
        </authorList>
    </citation>
    <scope>NUCLEOTIDE SEQUENCE [LARGE SCALE GENOMIC DNA]</scope>
    <source>
        <strain evidence="13 14">CGMCC 1.15528</strain>
    </source>
</reference>
<dbReference type="FunFam" id="3.30.420.40:FF:000020">
    <property type="entry name" value="Chaperone protein HscA homolog"/>
    <property type="match status" value="1"/>
</dbReference>
<sequence length="638" mass="68598">MAKVIGIDLGTTNSCVAVMDGKDAKVIENAEGARTTPSIVAFSDGDERLVGQPAKRQAVTNPENTIFAVKRLIGRRYDDPVTEKDKKLVPYHIVKGDNGDAWVEAVGRKQSPSQISAMILQKMKETAEAYLGEKVEKAVITVPAYFNDAQRQATKDAGKIAGLEVLRIINEPTAAALAYGLDKKEGKTIAVYDLGGGTFDISVLEIGDGVFEVKSTNGDTFLGGEDFDMRLVEYLAAEFKKEQGIDLKNDKLALQRLKEAAEKAKIELSSSAQTEINLPFITADASGPKHLTMKLTRAKFEQLVDDLVQRTVEPCKAALKDAGLKAGEIDEVVLVGGMTRMPKIQEIVKQFFGKEPHKGVNPDEVVAMGAAIQAGVLQGDVKDVLLLDVTPLSLGIETLGGVFTRLIERNTTIPTKKSQVFSTAEDSQSAVTIRVFQGEREMAADNKMLGQFDLVGIPPAPRGVPQIEVTFDIDANGIVNVSAKDKGTGKEHQIRIQASGGLSDADIEKMVKDAEANAETDKKRRGLVEARNQAEALVHSSEKSLKDYGDKVTEADRTAISDAIAALKTAAEGDDVDDIGAKTQTLAEVSMKLGQAMYENSQKEAAEADAAADAAKDSDVVDADFEEINEDDDKKKSA</sequence>
<gene>
    <name evidence="9 13" type="primary">dnaK</name>
    <name evidence="13" type="ORF">G6N74_22030</name>
</gene>
<organism evidence="13 14">
    <name type="scientific">Mesorhizobium zhangyense</name>
    <dbReference type="NCBI Taxonomy" id="1776730"/>
    <lineage>
        <taxon>Bacteria</taxon>
        <taxon>Pseudomonadati</taxon>
        <taxon>Pseudomonadota</taxon>
        <taxon>Alphaproteobacteria</taxon>
        <taxon>Hyphomicrobiales</taxon>
        <taxon>Phyllobacteriaceae</taxon>
        <taxon>Mesorhizobium</taxon>
    </lineage>
</organism>
<dbReference type="GO" id="GO:0140662">
    <property type="term" value="F:ATP-dependent protein folding chaperone"/>
    <property type="evidence" value="ECO:0007669"/>
    <property type="project" value="InterPro"/>
</dbReference>
<name>A0A7C9VC77_9HYPH</name>
<dbReference type="FunFam" id="1.20.1270.10:FF:000001">
    <property type="entry name" value="Molecular chaperone DnaK"/>
    <property type="match status" value="1"/>
</dbReference>
<keyword evidence="14" id="KW-1185">Reference proteome</keyword>
<evidence type="ECO:0000256" key="8">
    <source>
        <dbReference type="ARBA" id="ARBA00023186"/>
    </source>
</evidence>
<comment type="caution">
    <text evidence="13">The sequence shown here is derived from an EMBL/GenBank/DDBJ whole genome shotgun (WGS) entry which is preliminary data.</text>
</comment>
<dbReference type="InterPro" id="IPR029048">
    <property type="entry name" value="HSP70_C_sf"/>
</dbReference>
<comment type="function">
    <text evidence="1 9">Acts as a chaperone.</text>
</comment>
<dbReference type="FunFam" id="3.30.30.30:FF:000003">
    <property type="entry name" value="Heat shock protein 9"/>
    <property type="match status" value="1"/>
</dbReference>
<dbReference type="NCBIfam" id="NF003520">
    <property type="entry name" value="PRK05183.1"/>
    <property type="match status" value="1"/>
</dbReference>
<evidence type="ECO:0000256" key="6">
    <source>
        <dbReference type="ARBA" id="ARBA00022840"/>
    </source>
</evidence>
<dbReference type="AlphaFoldDB" id="A0A7C9VC77"/>
<evidence type="ECO:0000256" key="5">
    <source>
        <dbReference type="ARBA" id="ARBA00022741"/>
    </source>
</evidence>
<dbReference type="PANTHER" id="PTHR19375">
    <property type="entry name" value="HEAT SHOCK PROTEIN 70KDA"/>
    <property type="match status" value="1"/>
</dbReference>
<accession>A0A7C9VC77</accession>
<evidence type="ECO:0000256" key="4">
    <source>
        <dbReference type="ARBA" id="ARBA00022553"/>
    </source>
</evidence>
<keyword evidence="5 9" id="KW-0547">Nucleotide-binding</keyword>
<evidence type="ECO:0000256" key="2">
    <source>
        <dbReference type="ARBA" id="ARBA00007381"/>
    </source>
</evidence>
<dbReference type="Gene3D" id="1.20.1270.10">
    <property type="match status" value="1"/>
</dbReference>
<proteinExistence type="evidence at transcript level"/>
<dbReference type="InterPro" id="IPR018181">
    <property type="entry name" value="Heat_shock_70_CS"/>
</dbReference>
<feature type="region of interest" description="Disordered" evidence="12">
    <location>
        <begin position="600"/>
        <end position="638"/>
    </location>
</feature>
<evidence type="ECO:0000313" key="13">
    <source>
        <dbReference type="EMBL" id="NGN43746.1"/>
    </source>
</evidence>
<evidence type="ECO:0000256" key="7">
    <source>
        <dbReference type="ARBA" id="ARBA00023016"/>
    </source>
</evidence>
<evidence type="ECO:0000256" key="9">
    <source>
        <dbReference type="HAMAP-Rule" id="MF_00332"/>
    </source>
</evidence>
<dbReference type="GO" id="GO:0005737">
    <property type="term" value="C:cytoplasm"/>
    <property type="evidence" value="ECO:0007669"/>
    <property type="project" value="UniProtKB-ARBA"/>
</dbReference>
<dbReference type="Proteomes" id="UP000481252">
    <property type="component" value="Unassembled WGS sequence"/>
</dbReference>
<dbReference type="FunFam" id="3.90.640.10:FF:000003">
    <property type="entry name" value="Molecular chaperone DnaK"/>
    <property type="match status" value="1"/>
</dbReference>
<dbReference type="RefSeq" id="WP_165120165.1">
    <property type="nucleotide sequence ID" value="NZ_JAAKZG010000011.1"/>
</dbReference>
<dbReference type="FunFam" id="2.60.34.10:FF:000014">
    <property type="entry name" value="Chaperone protein DnaK HSP70"/>
    <property type="match status" value="1"/>
</dbReference>
<evidence type="ECO:0000256" key="12">
    <source>
        <dbReference type="SAM" id="MobiDB-lite"/>
    </source>
</evidence>
<dbReference type="Gene3D" id="2.60.34.10">
    <property type="entry name" value="Substrate Binding Domain Of DNAk, Chain A, domain 1"/>
    <property type="match status" value="1"/>
</dbReference>